<feature type="compositionally biased region" description="Basic and acidic residues" evidence="1">
    <location>
        <begin position="1"/>
        <end position="11"/>
    </location>
</feature>
<feature type="domain" description="RGS" evidence="3">
    <location>
        <begin position="613"/>
        <end position="739"/>
    </location>
</feature>
<dbReference type="InterPro" id="IPR018490">
    <property type="entry name" value="cNMP-bd_dom_sf"/>
</dbReference>
<feature type="region of interest" description="Disordered" evidence="1">
    <location>
        <begin position="377"/>
        <end position="402"/>
    </location>
</feature>
<feature type="region of interest" description="Disordered" evidence="1">
    <location>
        <begin position="1"/>
        <end position="41"/>
    </location>
</feature>
<dbReference type="InterPro" id="IPR044926">
    <property type="entry name" value="RGS_subdomain_2"/>
</dbReference>
<sequence>MSDRPSEETPRRKTTRPSSESKTTDQDSPTPRASNRPSIQRKASQLLGIDKFLLEGGTADPYEDTPQNRVAWLKRTPFALHLGEDDLDQLANRVAQVYYFGQGDEIPCSPFYFINRGHVGALDEHNVVHRTGAFILGSPSFDSSDYAVRRRSSQIAFDLLFDPSAEPPQPIPERWSTIHLEAPPASHHLNNRASHSVVLQKSASMASLATANAVQPRGWKRVRAWLYETSKRDPYAWPSKSKLSKFLVGLSRGSALVFPRRPLIRWMTLGATSKRRCEAVRAVANLHRSVVKLPFMRMMHNNSTLHLLNRIGRFQAVQAGEDLFTPGQIGPDMIHVVVSGCVQLQFDQKATQAIYRRAPGTSSAASAQQVGSNMMRRSESMSMRDSDCGSPPSAMRAKNKKQAMDTADSTAIVGSTRVSYGDYFGMAETLFGLKRQSRARALQPTVLLVLTKENALLLMEREPRMCEPWIVHAKRKVLSTFKAAGVSLFSCCSENVLKQIADQAEVYDISQRKVICQQNECINHFRVLISGQVHALSDSADGERVSCLLEAGHYFGETHLVLNCTDESGATYTAGLRGCCLLVLAGHIFRSVFAGSAHFQAEMRLKVQQKACSLHDVLTHGEARQLLVEWLRSINSERLLAFRDSVAKYQQVETLHLRAATRSVSDTLIEDFFDPGGSFSLKGLHVFHQSDVQLIKKHQLAGSPVPSFVFQPVLKRVMHLLEKEQFPKFLETEPFNALLASVGATDALMVRNKRENMLKALIHMQTAAIKMQNMLQVDVGAIGRTKDQAASPERSRNSRGRSDSRTSHDCESFSAAEHSRSSFTARAAKVLRSPIESTISRSSRVRKTFGVRSAGRDEHPAARATATDMDLESSADFT</sequence>
<dbReference type="Gene3D" id="1.10.167.10">
    <property type="entry name" value="Regulator of G-protein Signalling 4, domain 2"/>
    <property type="match status" value="1"/>
</dbReference>
<dbReference type="Proteomes" id="UP001515480">
    <property type="component" value="Unassembled WGS sequence"/>
</dbReference>
<dbReference type="CDD" id="cd00038">
    <property type="entry name" value="CAP_ED"/>
    <property type="match status" value="1"/>
</dbReference>
<dbReference type="PROSITE" id="PS50132">
    <property type="entry name" value="RGS"/>
    <property type="match status" value="1"/>
</dbReference>
<dbReference type="SMART" id="SM00100">
    <property type="entry name" value="cNMP"/>
    <property type="match status" value="1"/>
</dbReference>
<dbReference type="InterPro" id="IPR000595">
    <property type="entry name" value="cNMP-bd_dom"/>
</dbReference>
<dbReference type="InterPro" id="IPR036305">
    <property type="entry name" value="RGS_sf"/>
</dbReference>
<dbReference type="PROSITE" id="PS50042">
    <property type="entry name" value="CNMP_BINDING_3"/>
    <property type="match status" value="1"/>
</dbReference>
<feature type="region of interest" description="Disordered" evidence="1">
    <location>
        <begin position="784"/>
        <end position="818"/>
    </location>
</feature>
<dbReference type="Pfam" id="PF00615">
    <property type="entry name" value="RGS"/>
    <property type="match status" value="1"/>
</dbReference>
<protein>
    <recommendedName>
        <fullName evidence="6">Cyclic nucleotide-binding domain-containing protein</fullName>
    </recommendedName>
</protein>
<proteinExistence type="predicted"/>
<feature type="region of interest" description="Disordered" evidence="1">
    <location>
        <begin position="837"/>
        <end position="878"/>
    </location>
</feature>
<evidence type="ECO:0000259" key="2">
    <source>
        <dbReference type="PROSITE" id="PS50042"/>
    </source>
</evidence>
<evidence type="ECO:0000259" key="3">
    <source>
        <dbReference type="PROSITE" id="PS50132"/>
    </source>
</evidence>
<name>A0AB34IEJ5_PRYPA</name>
<feature type="compositionally biased region" description="Basic and acidic residues" evidence="1">
    <location>
        <begin position="793"/>
        <end position="811"/>
    </location>
</feature>
<dbReference type="InterPro" id="IPR016137">
    <property type="entry name" value="RGS"/>
</dbReference>
<evidence type="ECO:0000256" key="1">
    <source>
        <dbReference type="SAM" id="MobiDB-lite"/>
    </source>
</evidence>
<dbReference type="SUPFAM" id="SSF48097">
    <property type="entry name" value="Regulator of G-protein signaling, RGS"/>
    <property type="match status" value="1"/>
</dbReference>
<keyword evidence="5" id="KW-1185">Reference proteome</keyword>
<evidence type="ECO:0000313" key="5">
    <source>
        <dbReference type="Proteomes" id="UP001515480"/>
    </source>
</evidence>
<dbReference type="InterPro" id="IPR014710">
    <property type="entry name" value="RmlC-like_jellyroll"/>
</dbReference>
<feature type="compositionally biased region" description="Polar residues" evidence="1">
    <location>
        <begin position="16"/>
        <end position="41"/>
    </location>
</feature>
<comment type="caution">
    <text evidence="4">The sequence shown here is derived from an EMBL/GenBank/DDBJ whole genome shotgun (WGS) entry which is preliminary data.</text>
</comment>
<dbReference type="EMBL" id="JBGBPQ010000028">
    <property type="protein sequence ID" value="KAL1496697.1"/>
    <property type="molecule type" value="Genomic_DNA"/>
</dbReference>
<feature type="compositionally biased region" description="Acidic residues" evidence="1">
    <location>
        <begin position="869"/>
        <end position="878"/>
    </location>
</feature>
<reference evidence="4 5" key="1">
    <citation type="journal article" date="2024" name="Science">
        <title>Giant polyketide synthase enzymes in the biosynthesis of giant marine polyether toxins.</title>
        <authorList>
            <person name="Fallon T.R."/>
            <person name="Shende V.V."/>
            <person name="Wierzbicki I.H."/>
            <person name="Pendleton A.L."/>
            <person name="Watervoot N.F."/>
            <person name="Auber R.P."/>
            <person name="Gonzalez D.J."/>
            <person name="Wisecaver J.H."/>
            <person name="Moore B.S."/>
        </authorList>
    </citation>
    <scope>NUCLEOTIDE SEQUENCE [LARGE SCALE GENOMIC DNA]</scope>
    <source>
        <strain evidence="4 5">12B1</strain>
    </source>
</reference>
<dbReference type="AlphaFoldDB" id="A0AB34IEJ5"/>
<evidence type="ECO:0000313" key="4">
    <source>
        <dbReference type="EMBL" id="KAL1496697.1"/>
    </source>
</evidence>
<evidence type="ECO:0008006" key="6">
    <source>
        <dbReference type="Google" id="ProtNLM"/>
    </source>
</evidence>
<gene>
    <name evidence="4" type="ORF">AB1Y20_014291</name>
</gene>
<dbReference type="Pfam" id="PF00027">
    <property type="entry name" value="cNMP_binding"/>
    <property type="match status" value="1"/>
</dbReference>
<feature type="domain" description="Cyclic nucleotide-binding" evidence="2">
    <location>
        <begin position="488"/>
        <end position="610"/>
    </location>
</feature>
<dbReference type="SUPFAM" id="SSF51206">
    <property type="entry name" value="cAMP-binding domain-like"/>
    <property type="match status" value="2"/>
</dbReference>
<accession>A0AB34IEJ5</accession>
<feature type="compositionally biased region" description="Basic and acidic residues" evidence="1">
    <location>
        <begin position="377"/>
        <end position="387"/>
    </location>
</feature>
<dbReference type="Gene3D" id="2.60.120.10">
    <property type="entry name" value="Jelly Rolls"/>
    <property type="match status" value="2"/>
</dbReference>
<dbReference type="SMART" id="SM00315">
    <property type="entry name" value="RGS"/>
    <property type="match status" value="1"/>
</dbReference>
<organism evidence="4 5">
    <name type="scientific">Prymnesium parvum</name>
    <name type="common">Toxic golden alga</name>
    <dbReference type="NCBI Taxonomy" id="97485"/>
    <lineage>
        <taxon>Eukaryota</taxon>
        <taxon>Haptista</taxon>
        <taxon>Haptophyta</taxon>
        <taxon>Prymnesiophyceae</taxon>
        <taxon>Prymnesiales</taxon>
        <taxon>Prymnesiaceae</taxon>
        <taxon>Prymnesium</taxon>
    </lineage>
</organism>